<evidence type="ECO:0000256" key="2">
    <source>
        <dbReference type="ARBA" id="ARBA00030971"/>
    </source>
</evidence>
<keyword evidence="4" id="KW-0812">Transmembrane</keyword>
<dbReference type="CDD" id="cd00757">
    <property type="entry name" value="ThiF_MoeB_HesA_family"/>
    <property type="match status" value="1"/>
</dbReference>
<feature type="region of interest" description="Disordered" evidence="3">
    <location>
        <begin position="586"/>
        <end position="632"/>
    </location>
</feature>
<gene>
    <name evidence="6" type="ORF">RR46_07009</name>
</gene>
<evidence type="ECO:0000313" key="6">
    <source>
        <dbReference type="EMBL" id="KPJ00419.1"/>
    </source>
</evidence>
<evidence type="ECO:0000259" key="5">
    <source>
        <dbReference type="PROSITE" id="PS50206"/>
    </source>
</evidence>
<dbReference type="InterPro" id="IPR035985">
    <property type="entry name" value="Ubiquitin-activating_enz"/>
</dbReference>
<dbReference type="Gene3D" id="3.40.50.720">
    <property type="entry name" value="NAD(P)-binding Rossmann-like Domain"/>
    <property type="match status" value="1"/>
</dbReference>
<dbReference type="Gene3D" id="3.40.250.10">
    <property type="entry name" value="Rhodanese-like domain"/>
    <property type="match status" value="1"/>
</dbReference>
<keyword evidence="4" id="KW-1133">Transmembrane helix</keyword>
<feature type="compositionally biased region" description="Basic residues" evidence="3">
    <location>
        <begin position="588"/>
        <end position="617"/>
    </location>
</feature>
<dbReference type="EMBL" id="KQ459463">
    <property type="protein sequence ID" value="KPJ00419.1"/>
    <property type="molecule type" value="Genomic_DNA"/>
</dbReference>
<dbReference type="GO" id="GO:0016779">
    <property type="term" value="F:nucleotidyltransferase activity"/>
    <property type="evidence" value="ECO:0007669"/>
    <property type="project" value="UniProtKB-KW"/>
</dbReference>
<dbReference type="InterPro" id="IPR001763">
    <property type="entry name" value="Rhodanese-like_dom"/>
</dbReference>
<dbReference type="GO" id="GO:0006777">
    <property type="term" value="P:Mo-molybdopterin cofactor biosynthetic process"/>
    <property type="evidence" value="ECO:0007669"/>
    <property type="project" value="UniProtKB-KW"/>
</dbReference>
<keyword evidence="6" id="KW-0808">Transferase</keyword>
<evidence type="ECO:0000313" key="7">
    <source>
        <dbReference type="Proteomes" id="UP000053268"/>
    </source>
</evidence>
<evidence type="ECO:0000256" key="1">
    <source>
        <dbReference type="ARBA" id="ARBA00023150"/>
    </source>
</evidence>
<name>A0A194Q4Y5_PAPXU</name>
<dbReference type="GO" id="GO:0008641">
    <property type="term" value="F:ubiquitin-like modifier activating enzyme activity"/>
    <property type="evidence" value="ECO:0007669"/>
    <property type="project" value="InterPro"/>
</dbReference>
<protein>
    <recommendedName>
        <fullName evidence="2">Ubiquitin activating enzyme 4</fullName>
    </recommendedName>
</protein>
<dbReference type="InterPro" id="IPR019169">
    <property type="entry name" value="Transmembrane_26"/>
</dbReference>
<keyword evidence="4" id="KW-0472">Membrane</keyword>
<accession>A0A194Q4Y5</accession>
<dbReference type="AlphaFoldDB" id="A0A194Q4Y5"/>
<proteinExistence type="predicted"/>
<dbReference type="Pfam" id="PF09772">
    <property type="entry name" value="Tmem26"/>
    <property type="match status" value="1"/>
</dbReference>
<feature type="region of interest" description="Disordered" evidence="3">
    <location>
        <begin position="666"/>
        <end position="700"/>
    </location>
</feature>
<dbReference type="STRING" id="66420.A0A194Q4Y5"/>
<dbReference type="InterPro" id="IPR000594">
    <property type="entry name" value="ThiF_NAD_FAD-bd"/>
</dbReference>
<dbReference type="InterPro" id="IPR036873">
    <property type="entry name" value="Rhodanese-like_dom_sf"/>
</dbReference>
<dbReference type="Pfam" id="PF00899">
    <property type="entry name" value="ThiF"/>
    <property type="match status" value="1"/>
</dbReference>
<evidence type="ECO:0000256" key="3">
    <source>
        <dbReference type="SAM" id="MobiDB-lite"/>
    </source>
</evidence>
<feature type="transmembrane region" description="Helical" evidence="4">
    <location>
        <begin position="412"/>
        <end position="432"/>
    </location>
</feature>
<dbReference type="PROSITE" id="PS50206">
    <property type="entry name" value="RHODANESE_3"/>
    <property type="match status" value="1"/>
</dbReference>
<dbReference type="PANTHER" id="PTHR22168">
    <property type="entry name" value="TMEM26 PROTEIN"/>
    <property type="match status" value="1"/>
</dbReference>
<dbReference type="PANTHER" id="PTHR22168:SF8">
    <property type="entry name" value="TRANSMEMBRANE PROTEIN 26"/>
    <property type="match status" value="1"/>
</dbReference>
<feature type="transmembrane region" description="Helical" evidence="4">
    <location>
        <begin position="444"/>
        <end position="461"/>
    </location>
</feature>
<reference evidence="6 7" key="1">
    <citation type="journal article" date="2015" name="Nat. Commun.">
        <title>Outbred genome sequencing and CRISPR/Cas9 gene editing in butterflies.</title>
        <authorList>
            <person name="Li X."/>
            <person name="Fan D."/>
            <person name="Zhang W."/>
            <person name="Liu G."/>
            <person name="Zhang L."/>
            <person name="Zhao L."/>
            <person name="Fang X."/>
            <person name="Chen L."/>
            <person name="Dong Y."/>
            <person name="Chen Y."/>
            <person name="Ding Y."/>
            <person name="Zhao R."/>
            <person name="Feng M."/>
            <person name="Zhu Y."/>
            <person name="Feng Y."/>
            <person name="Jiang X."/>
            <person name="Zhu D."/>
            <person name="Xiang H."/>
            <person name="Feng X."/>
            <person name="Li S."/>
            <person name="Wang J."/>
            <person name="Zhang G."/>
            <person name="Kronforst M.R."/>
            <person name="Wang W."/>
        </authorList>
    </citation>
    <scope>NUCLEOTIDE SEQUENCE [LARGE SCALE GENOMIC DNA]</scope>
    <source>
        <strain evidence="6">Ya'a_city_454_Px</strain>
        <tissue evidence="6">Whole body</tissue>
    </source>
</reference>
<feature type="transmembrane region" description="Helical" evidence="4">
    <location>
        <begin position="537"/>
        <end position="557"/>
    </location>
</feature>
<keyword evidence="6" id="KW-0548">Nucleotidyltransferase</keyword>
<feature type="transmembrane region" description="Helical" evidence="4">
    <location>
        <begin position="356"/>
        <end position="378"/>
    </location>
</feature>
<feature type="transmembrane region" description="Helical" evidence="4">
    <location>
        <begin position="473"/>
        <end position="495"/>
    </location>
</feature>
<sequence length="700" mass="79353">MEYSSVVSEKGQPNCEIGIIDYDKVDLTNIHRQILHAECDQNKSKAVSAAETLKSINSNIKITPYTVQLDSSNALDIISKYDVVLDCTDNVPTRYLLNDACVMNKLPLISGSALKMEGQLTIYGYRSGRNQNEKELYQGGCYRCLFPNPPPAETVGSCSANGVAGPIPGVIGALQSLEAIKLIVGQNRDKLLVERFLIFDGDDVTFRTVKLRSRDPNCPMCSENPKITKLIDYEVFCKSQAKEKDLDLQILPSENRITAFQLKEELRNSSMKQRHLLIDVRNEAEFNMCRIDGAVNYPIEQFRDAKVDEVLKMIDENSKVTFICRRGNDSQIAAKIILDKGNEDHKGKIKDLIGGLHSWFCPSVFIYLGLVVPAIWLLELHKVDLRLQKKANLTFIETGIPLPGATKIPTDMWVTLIEQFLMLTLIVGRWLLPKGDLTRDQLSQLLLVYIGTAADIIEFFDSFKDEKVATEKVLVLLTLAIWSWSLVQFTVVLTATKSRKTRGTAHRSDMNSSRACCCSIEVCAIIMNIALQDAPFLAFRLLIIAHYKIINYMNIFFTCKNTLVILLQIYRLYVLHLETVEEGTGSVYRKRRKHKTERKEQNKKRTHSKPRKHKKRHEIGETSVSVISDPRRQERVEGGRIRAIILTNTDEIKELELTKLFKDQVGIDNEKKKGKKKKQKANSSEESLNNIQHTTDDSGI</sequence>
<keyword evidence="1" id="KW-0501">Molybdenum cofactor biosynthesis</keyword>
<dbReference type="SMART" id="SM00450">
    <property type="entry name" value="RHOD"/>
    <property type="match status" value="1"/>
</dbReference>
<dbReference type="SUPFAM" id="SSF69572">
    <property type="entry name" value="Activating enzymes of the ubiquitin-like proteins"/>
    <property type="match status" value="1"/>
</dbReference>
<evidence type="ECO:0000256" key="4">
    <source>
        <dbReference type="SAM" id="Phobius"/>
    </source>
</evidence>
<feature type="compositionally biased region" description="Polar residues" evidence="3">
    <location>
        <begin position="681"/>
        <end position="693"/>
    </location>
</feature>
<organism evidence="6 7">
    <name type="scientific">Papilio xuthus</name>
    <name type="common">Asian swallowtail butterfly</name>
    <dbReference type="NCBI Taxonomy" id="66420"/>
    <lineage>
        <taxon>Eukaryota</taxon>
        <taxon>Metazoa</taxon>
        <taxon>Ecdysozoa</taxon>
        <taxon>Arthropoda</taxon>
        <taxon>Hexapoda</taxon>
        <taxon>Insecta</taxon>
        <taxon>Pterygota</taxon>
        <taxon>Neoptera</taxon>
        <taxon>Endopterygota</taxon>
        <taxon>Lepidoptera</taxon>
        <taxon>Glossata</taxon>
        <taxon>Ditrysia</taxon>
        <taxon>Papilionoidea</taxon>
        <taxon>Papilionidae</taxon>
        <taxon>Papilioninae</taxon>
        <taxon>Papilio</taxon>
    </lineage>
</organism>
<keyword evidence="7" id="KW-1185">Reference proteome</keyword>
<feature type="domain" description="Rhodanese" evidence="5">
    <location>
        <begin position="271"/>
        <end position="362"/>
    </location>
</feature>
<dbReference type="Proteomes" id="UP000053268">
    <property type="component" value="Unassembled WGS sequence"/>
</dbReference>